<gene>
    <name evidence="3" type="primary">yhdN_1</name>
    <name evidence="3" type="ORF">OCH7691_02729</name>
</gene>
<organism evidence="3 4">
    <name type="scientific">Oceanibacterium hippocampi</name>
    <dbReference type="NCBI Taxonomy" id="745714"/>
    <lineage>
        <taxon>Bacteria</taxon>
        <taxon>Pseudomonadati</taxon>
        <taxon>Pseudomonadota</taxon>
        <taxon>Alphaproteobacteria</taxon>
        <taxon>Sneathiellales</taxon>
        <taxon>Sneathiellaceae</taxon>
        <taxon>Oceanibacterium</taxon>
    </lineage>
</organism>
<sequence>MKQRPFGNTGISVSELALGTSPLGGGIFYRDDREALAVLQAAHDAGINYFDTGESYGNGLHEELLGQAFGTCRDRVVIASKGGIRMTALGKFLLKIRPLMAPAKGLLQRHRRAIGIFRDRHKRYTFRPEDVRTSLEGTLRRLKSDYVDVYQYYNASESLFARDDAFDVMERFKAEGKIRFGGATVVKIDTAFAGLRHQAMDCIQVPVNFLEQVAVQRFLPLAMESGVAVIGRSPLASGFLTDTTGHIKATESSHISAQQIAARRAQAEEARALVGNGRSVAEFALRYALQVAGVSTVLFSVVNREQLAADLKALDGAPLSQDEIRAAERIAPLPPAADATPAEAAPGPAGNTGRQT</sequence>
<dbReference type="PANTHER" id="PTHR43312:SF1">
    <property type="entry name" value="NADP-DEPENDENT OXIDOREDUCTASE DOMAIN-CONTAINING PROTEIN"/>
    <property type="match status" value="1"/>
</dbReference>
<dbReference type="RefSeq" id="WP_085884056.1">
    <property type="nucleotide sequence ID" value="NZ_FWFR01000002.1"/>
</dbReference>
<feature type="region of interest" description="Disordered" evidence="1">
    <location>
        <begin position="325"/>
        <end position="356"/>
    </location>
</feature>
<dbReference type="InParanoid" id="A0A1Y5TE83"/>
<dbReference type="PANTHER" id="PTHR43312">
    <property type="entry name" value="D-THREO-ALDOSE 1-DEHYDROGENASE"/>
    <property type="match status" value="1"/>
</dbReference>
<feature type="compositionally biased region" description="Low complexity" evidence="1">
    <location>
        <begin position="336"/>
        <end position="349"/>
    </location>
</feature>
<dbReference type="Pfam" id="PF00248">
    <property type="entry name" value="Aldo_ket_red"/>
    <property type="match status" value="1"/>
</dbReference>
<dbReference type="InterPro" id="IPR023210">
    <property type="entry name" value="NADP_OxRdtase_dom"/>
</dbReference>
<dbReference type="GO" id="GO:0016491">
    <property type="term" value="F:oxidoreductase activity"/>
    <property type="evidence" value="ECO:0007669"/>
    <property type="project" value="UniProtKB-KW"/>
</dbReference>
<evidence type="ECO:0000313" key="4">
    <source>
        <dbReference type="Proteomes" id="UP000193200"/>
    </source>
</evidence>
<dbReference type="Proteomes" id="UP000193200">
    <property type="component" value="Unassembled WGS sequence"/>
</dbReference>
<dbReference type="SUPFAM" id="SSF51430">
    <property type="entry name" value="NAD(P)-linked oxidoreductase"/>
    <property type="match status" value="1"/>
</dbReference>
<dbReference type="AlphaFoldDB" id="A0A1Y5TE83"/>
<evidence type="ECO:0000313" key="3">
    <source>
        <dbReference type="EMBL" id="SLN61876.1"/>
    </source>
</evidence>
<dbReference type="OrthoDB" id="9803483at2"/>
<feature type="domain" description="NADP-dependent oxidoreductase" evidence="2">
    <location>
        <begin position="15"/>
        <end position="330"/>
    </location>
</feature>
<proteinExistence type="predicted"/>
<evidence type="ECO:0000256" key="1">
    <source>
        <dbReference type="SAM" id="MobiDB-lite"/>
    </source>
</evidence>
<accession>A0A1Y5TE83</accession>
<name>A0A1Y5TE83_9PROT</name>
<keyword evidence="3" id="KW-0560">Oxidoreductase</keyword>
<dbReference type="Gene3D" id="3.20.20.100">
    <property type="entry name" value="NADP-dependent oxidoreductase domain"/>
    <property type="match status" value="1"/>
</dbReference>
<reference evidence="3 4" key="1">
    <citation type="submission" date="2017-03" db="EMBL/GenBank/DDBJ databases">
        <authorList>
            <person name="Afonso C.L."/>
            <person name="Miller P.J."/>
            <person name="Scott M.A."/>
            <person name="Spackman E."/>
            <person name="Goraichik I."/>
            <person name="Dimitrov K.M."/>
            <person name="Suarez D.L."/>
            <person name="Swayne D.E."/>
        </authorList>
    </citation>
    <scope>NUCLEOTIDE SEQUENCE [LARGE SCALE GENOMIC DNA]</scope>
    <source>
        <strain evidence="3 4">CECT 7691</strain>
    </source>
</reference>
<dbReference type="EC" id="1.1.1.-" evidence="3"/>
<dbReference type="InterPro" id="IPR036812">
    <property type="entry name" value="NAD(P)_OxRdtase_dom_sf"/>
</dbReference>
<evidence type="ECO:0000259" key="2">
    <source>
        <dbReference type="Pfam" id="PF00248"/>
    </source>
</evidence>
<dbReference type="InterPro" id="IPR053135">
    <property type="entry name" value="AKR2_Oxidoreductase"/>
</dbReference>
<protein>
    <submittedName>
        <fullName evidence="3">General stress protein 69</fullName>
        <ecNumber evidence="3">1.1.1.-</ecNumber>
    </submittedName>
</protein>
<keyword evidence="4" id="KW-1185">Reference proteome</keyword>
<dbReference type="EMBL" id="FWFR01000002">
    <property type="protein sequence ID" value="SLN61876.1"/>
    <property type="molecule type" value="Genomic_DNA"/>
</dbReference>
<dbReference type="CDD" id="cd19086">
    <property type="entry name" value="AKR_AKR11C1"/>
    <property type="match status" value="1"/>
</dbReference>